<evidence type="ECO:0000313" key="3">
    <source>
        <dbReference type="Proteomes" id="UP000230025"/>
    </source>
</evidence>
<evidence type="ECO:0000256" key="1">
    <source>
        <dbReference type="ARBA" id="ARBA00023172"/>
    </source>
</evidence>
<keyword evidence="1" id="KW-0233">DNA recombination</keyword>
<gene>
    <name evidence="2" type="ORF">COW28_04450</name>
</gene>
<evidence type="ECO:0000313" key="2">
    <source>
        <dbReference type="EMBL" id="PIW33188.1"/>
    </source>
</evidence>
<sequence length="68" mass="8091">MMLFIMSIDLKTVQELLGHKSFEMTLRYAHLSPDHRKRAVDHFCSQMDTIWTPKQNVEEIEKEVTSRI</sequence>
<reference evidence="3" key="1">
    <citation type="submission" date="2017-09" db="EMBL/GenBank/DDBJ databases">
        <title>Depth-based differentiation of microbial function through sediment-hosted aquifers and enrichment of novel symbionts in the deep terrestrial subsurface.</title>
        <authorList>
            <person name="Probst A.J."/>
            <person name="Ladd B."/>
            <person name="Jarett J.K."/>
            <person name="Geller-Mcgrath D.E."/>
            <person name="Sieber C.M.K."/>
            <person name="Emerson J.B."/>
            <person name="Anantharaman K."/>
            <person name="Thomas B.C."/>
            <person name="Malmstrom R."/>
            <person name="Stieglmeier M."/>
            <person name="Klingl A."/>
            <person name="Woyke T."/>
            <person name="Ryan C.M."/>
            <person name="Banfield J.F."/>
        </authorList>
    </citation>
    <scope>NUCLEOTIDE SEQUENCE [LARGE SCALE GENOMIC DNA]</scope>
</reference>
<protein>
    <recommendedName>
        <fullName evidence="4">Tyr recombinase domain-containing protein</fullName>
    </recommendedName>
</protein>
<dbReference type="InterPro" id="IPR013762">
    <property type="entry name" value="Integrase-like_cat_sf"/>
</dbReference>
<dbReference type="Gene3D" id="1.10.443.10">
    <property type="entry name" value="Intergrase catalytic core"/>
    <property type="match status" value="1"/>
</dbReference>
<organism evidence="2 3">
    <name type="scientific">bacterium (Candidatus Ratteibacteria) CG15_BIG_FIL_POST_REV_8_21_14_020_41_12</name>
    <dbReference type="NCBI Taxonomy" id="2014291"/>
    <lineage>
        <taxon>Bacteria</taxon>
        <taxon>Candidatus Ratteibacteria</taxon>
    </lineage>
</organism>
<name>A0A2M7GYA0_9BACT</name>
<accession>A0A2M7GYA0</accession>
<dbReference type="GO" id="GO:0003677">
    <property type="term" value="F:DNA binding"/>
    <property type="evidence" value="ECO:0007669"/>
    <property type="project" value="InterPro"/>
</dbReference>
<comment type="caution">
    <text evidence="2">The sequence shown here is derived from an EMBL/GenBank/DDBJ whole genome shotgun (WGS) entry which is preliminary data.</text>
</comment>
<dbReference type="Proteomes" id="UP000230025">
    <property type="component" value="Unassembled WGS sequence"/>
</dbReference>
<dbReference type="GO" id="GO:0015074">
    <property type="term" value="P:DNA integration"/>
    <property type="evidence" value="ECO:0007669"/>
    <property type="project" value="InterPro"/>
</dbReference>
<dbReference type="AlphaFoldDB" id="A0A2M7GYA0"/>
<evidence type="ECO:0008006" key="4">
    <source>
        <dbReference type="Google" id="ProtNLM"/>
    </source>
</evidence>
<dbReference type="EMBL" id="PFFY01000208">
    <property type="protein sequence ID" value="PIW33188.1"/>
    <property type="molecule type" value="Genomic_DNA"/>
</dbReference>
<dbReference type="SUPFAM" id="SSF56349">
    <property type="entry name" value="DNA breaking-rejoining enzymes"/>
    <property type="match status" value="1"/>
</dbReference>
<proteinExistence type="predicted"/>
<dbReference type="InterPro" id="IPR011010">
    <property type="entry name" value="DNA_brk_join_enz"/>
</dbReference>
<dbReference type="GO" id="GO:0006310">
    <property type="term" value="P:DNA recombination"/>
    <property type="evidence" value="ECO:0007669"/>
    <property type="project" value="UniProtKB-KW"/>
</dbReference>
<feature type="non-terminal residue" evidence="2">
    <location>
        <position position="68"/>
    </location>
</feature>